<dbReference type="EMBL" id="SRLO01000012">
    <property type="protein sequence ID" value="TNN86971.1"/>
    <property type="molecule type" value="Genomic_DNA"/>
</dbReference>
<keyword evidence="2" id="KW-1185">Reference proteome</keyword>
<protein>
    <submittedName>
        <fullName evidence="1">Uncharacterized protein</fullName>
    </submittedName>
</protein>
<proteinExistence type="predicted"/>
<sequence>MTEEPPEQLGLGILVSRTIVCPLSLSLVRPRAASTDSQHQLIIAAVACHNQLSARQWLLLLRATTGKAANGKKCSVAWHSTLRP</sequence>
<dbReference type="AlphaFoldDB" id="A0A4Z2JAK2"/>
<dbReference type="OrthoDB" id="10570822at2759"/>
<gene>
    <name evidence="1" type="ORF">EYF80_002726</name>
</gene>
<evidence type="ECO:0000313" key="1">
    <source>
        <dbReference type="EMBL" id="TNN86971.1"/>
    </source>
</evidence>
<comment type="caution">
    <text evidence="1">The sequence shown here is derived from an EMBL/GenBank/DDBJ whole genome shotgun (WGS) entry which is preliminary data.</text>
</comment>
<reference evidence="1 2" key="1">
    <citation type="submission" date="2019-03" db="EMBL/GenBank/DDBJ databases">
        <title>First draft genome of Liparis tanakae, snailfish: a comprehensive survey of snailfish specific genes.</title>
        <authorList>
            <person name="Kim W."/>
            <person name="Song I."/>
            <person name="Jeong J.-H."/>
            <person name="Kim D."/>
            <person name="Kim S."/>
            <person name="Ryu S."/>
            <person name="Song J.Y."/>
            <person name="Lee S.K."/>
        </authorList>
    </citation>
    <scope>NUCLEOTIDE SEQUENCE [LARGE SCALE GENOMIC DNA]</scope>
    <source>
        <tissue evidence="1">Muscle</tissue>
    </source>
</reference>
<accession>A0A4Z2JAK2</accession>
<organism evidence="1 2">
    <name type="scientific">Liparis tanakae</name>
    <name type="common">Tanaka's snailfish</name>
    <dbReference type="NCBI Taxonomy" id="230148"/>
    <lineage>
        <taxon>Eukaryota</taxon>
        <taxon>Metazoa</taxon>
        <taxon>Chordata</taxon>
        <taxon>Craniata</taxon>
        <taxon>Vertebrata</taxon>
        <taxon>Euteleostomi</taxon>
        <taxon>Actinopterygii</taxon>
        <taxon>Neopterygii</taxon>
        <taxon>Teleostei</taxon>
        <taxon>Neoteleostei</taxon>
        <taxon>Acanthomorphata</taxon>
        <taxon>Eupercaria</taxon>
        <taxon>Perciformes</taxon>
        <taxon>Cottioidei</taxon>
        <taxon>Cottales</taxon>
        <taxon>Liparidae</taxon>
        <taxon>Liparis</taxon>
    </lineage>
</organism>
<evidence type="ECO:0000313" key="2">
    <source>
        <dbReference type="Proteomes" id="UP000314294"/>
    </source>
</evidence>
<dbReference type="Proteomes" id="UP000314294">
    <property type="component" value="Unassembled WGS sequence"/>
</dbReference>
<name>A0A4Z2JAK2_9TELE</name>